<gene>
    <name evidence="2" type="ORF">EII34_08115</name>
</gene>
<evidence type="ECO:0000313" key="3">
    <source>
        <dbReference type="Proteomes" id="UP000280819"/>
    </source>
</evidence>
<feature type="domain" description="Glycosyl transferase family 28 C-terminal" evidence="1">
    <location>
        <begin position="220"/>
        <end position="346"/>
    </location>
</feature>
<accession>A0A3P1T6G4</accession>
<organism evidence="2 3">
    <name type="scientific">Arachnia propionica</name>
    <dbReference type="NCBI Taxonomy" id="1750"/>
    <lineage>
        <taxon>Bacteria</taxon>
        <taxon>Bacillati</taxon>
        <taxon>Actinomycetota</taxon>
        <taxon>Actinomycetes</taxon>
        <taxon>Propionibacteriales</taxon>
        <taxon>Propionibacteriaceae</taxon>
        <taxon>Arachnia</taxon>
    </lineage>
</organism>
<dbReference type="SUPFAM" id="SSF53756">
    <property type="entry name" value="UDP-Glycosyltransferase/glycogen phosphorylase"/>
    <property type="match status" value="1"/>
</dbReference>
<dbReference type="PANTHER" id="PTHR21015">
    <property type="entry name" value="UDP-N-ACETYLGLUCOSAMINE--N-ACETYLMURAMYL-(PENTAPEPTIDE) PYROPHOSPHORYL-UNDECAPRENOL N-ACETYLGLUCOSAMINE TRANSFERASE 1"/>
    <property type="match status" value="1"/>
</dbReference>
<dbReference type="Gene3D" id="3.40.50.2000">
    <property type="entry name" value="Glycogen Phosphorylase B"/>
    <property type="match status" value="1"/>
</dbReference>
<sequence length="397" mass="42897">MLLYSHDSQGLGHARRNLAIAHALARRLPEITGGEVSGLIVSGLPRSAEFPLPAGFDWITIPGIAKGSSGYQPRSLSGDFASVVKLRSQLLAAAMLGFEPDLVIVDRHILGVAEELRSPLMQLREHCPNTRIVLGLREVLDEPEVAAKEWARLGDPERLLDFIDEVWVYGDPVIHDPFASGEIPATLRERARFTGFLAKDRPGVPEEENLSDSPFVLTTVGGGSDGYDLLHTAVAMTPPAGHEHVVVTGPQLSDAEFNAIRAEAPAGTRVLRTWPGLAHQIGEAAAVISMAGYNTTCEILATSTPALLVPREVPRKEQLIRARALERAGAIDHIRWDEITPEALSDWAARAVTTRIDRDLVRVDGLAAVADIAADLLERARVDLLDPQTGVELVTVA</sequence>
<dbReference type="InterPro" id="IPR007235">
    <property type="entry name" value="Glyco_trans_28_C"/>
</dbReference>
<dbReference type="Proteomes" id="UP000280819">
    <property type="component" value="Unassembled WGS sequence"/>
</dbReference>
<dbReference type="AlphaFoldDB" id="A0A3P1T6G4"/>
<dbReference type="PANTHER" id="PTHR21015:SF28">
    <property type="entry name" value="SLL1722 PROTEIN"/>
    <property type="match status" value="1"/>
</dbReference>
<dbReference type="GO" id="GO:0016758">
    <property type="term" value="F:hexosyltransferase activity"/>
    <property type="evidence" value="ECO:0007669"/>
    <property type="project" value="InterPro"/>
</dbReference>
<comment type="caution">
    <text evidence="2">The sequence shown here is derived from an EMBL/GenBank/DDBJ whole genome shotgun (WGS) entry which is preliminary data.</text>
</comment>
<keyword evidence="2" id="KW-0808">Transferase</keyword>
<dbReference type="Pfam" id="PF04101">
    <property type="entry name" value="Glyco_tran_28_C"/>
    <property type="match status" value="1"/>
</dbReference>
<name>A0A3P1T6G4_9ACTN</name>
<evidence type="ECO:0000259" key="1">
    <source>
        <dbReference type="Pfam" id="PF04101"/>
    </source>
</evidence>
<evidence type="ECO:0000313" key="2">
    <source>
        <dbReference type="EMBL" id="RRD05022.1"/>
    </source>
</evidence>
<dbReference type="EMBL" id="RQZG01000008">
    <property type="protein sequence ID" value="RRD05022.1"/>
    <property type="molecule type" value="Genomic_DNA"/>
</dbReference>
<proteinExistence type="predicted"/>
<protein>
    <submittedName>
        <fullName evidence="2">Glycosyl transferase family 28</fullName>
    </submittedName>
</protein>
<dbReference type="OrthoDB" id="9802126at2"/>
<reference evidence="2 3" key="1">
    <citation type="submission" date="2018-11" db="EMBL/GenBank/DDBJ databases">
        <title>Genomes From Bacteria Associated with the Canine Oral Cavity: a Test Case for Automated Genome-Based Taxonomic Assignment.</title>
        <authorList>
            <person name="Coil D.A."/>
            <person name="Jospin G."/>
            <person name="Darling A.E."/>
            <person name="Wallis C."/>
            <person name="Davis I.J."/>
            <person name="Harris S."/>
            <person name="Eisen J.A."/>
            <person name="Holcombe L.J."/>
            <person name="O'Flynn C."/>
        </authorList>
    </citation>
    <scope>NUCLEOTIDE SEQUENCE [LARGE SCALE GENOMIC DNA]</scope>
    <source>
        <strain evidence="2 3">OH887_COT-365</strain>
    </source>
</reference>